<dbReference type="InterPro" id="IPR029063">
    <property type="entry name" value="SAM-dependent_MTases_sf"/>
</dbReference>
<dbReference type="STRING" id="68775.A0A5C3MC11"/>
<dbReference type="EMBL" id="ML213593">
    <property type="protein sequence ID" value="TFK42185.1"/>
    <property type="molecule type" value="Genomic_DNA"/>
</dbReference>
<protein>
    <submittedName>
        <fullName evidence="2">Putative methyltransferase-domain-containing protein</fullName>
    </submittedName>
</protein>
<evidence type="ECO:0000313" key="3">
    <source>
        <dbReference type="Proteomes" id="UP000308652"/>
    </source>
</evidence>
<evidence type="ECO:0000313" key="2">
    <source>
        <dbReference type="EMBL" id="TFK42185.1"/>
    </source>
</evidence>
<dbReference type="AlphaFoldDB" id="A0A5C3MC11"/>
<dbReference type="Gene3D" id="3.40.50.150">
    <property type="entry name" value="Vaccinia Virus protein VP39"/>
    <property type="match status" value="1"/>
</dbReference>
<dbReference type="SUPFAM" id="SSF53335">
    <property type="entry name" value="S-adenosyl-L-methionine-dependent methyltransferases"/>
    <property type="match status" value="1"/>
</dbReference>
<name>A0A5C3MC11_9AGAR</name>
<reference evidence="2 3" key="1">
    <citation type="journal article" date="2019" name="Nat. Ecol. Evol.">
        <title>Megaphylogeny resolves global patterns of mushroom evolution.</title>
        <authorList>
            <person name="Varga T."/>
            <person name="Krizsan K."/>
            <person name="Foldi C."/>
            <person name="Dima B."/>
            <person name="Sanchez-Garcia M."/>
            <person name="Sanchez-Ramirez S."/>
            <person name="Szollosi G.J."/>
            <person name="Szarkandi J.G."/>
            <person name="Papp V."/>
            <person name="Albert L."/>
            <person name="Andreopoulos W."/>
            <person name="Angelini C."/>
            <person name="Antonin V."/>
            <person name="Barry K.W."/>
            <person name="Bougher N.L."/>
            <person name="Buchanan P."/>
            <person name="Buyck B."/>
            <person name="Bense V."/>
            <person name="Catcheside P."/>
            <person name="Chovatia M."/>
            <person name="Cooper J."/>
            <person name="Damon W."/>
            <person name="Desjardin D."/>
            <person name="Finy P."/>
            <person name="Geml J."/>
            <person name="Haridas S."/>
            <person name="Hughes K."/>
            <person name="Justo A."/>
            <person name="Karasinski D."/>
            <person name="Kautmanova I."/>
            <person name="Kiss B."/>
            <person name="Kocsube S."/>
            <person name="Kotiranta H."/>
            <person name="LaButti K.M."/>
            <person name="Lechner B.E."/>
            <person name="Liimatainen K."/>
            <person name="Lipzen A."/>
            <person name="Lukacs Z."/>
            <person name="Mihaltcheva S."/>
            <person name="Morgado L.N."/>
            <person name="Niskanen T."/>
            <person name="Noordeloos M.E."/>
            <person name="Ohm R.A."/>
            <person name="Ortiz-Santana B."/>
            <person name="Ovrebo C."/>
            <person name="Racz N."/>
            <person name="Riley R."/>
            <person name="Savchenko A."/>
            <person name="Shiryaev A."/>
            <person name="Soop K."/>
            <person name="Spirin V."/>
            <person name="Szebenyi C."/>
            <person name="Tomsovsky M."/>
            <person name="Tulloss R.E."/>
            <person name="Uehling J."/>
            <person name="Grigoriev I.V."/>
            <person name="Vagvolgyi C."/>
            <person name="Papp T."/>
            <person name="Martin F.M."/>
            <person name="Miettinen O."/>
            <person name="Hibbett D.S."/>
            <person name="Nagy L.G."/>
        </authorList>
    </citation>
    <scope>NUCLEOTIDE SEQUENCE [LARGE SCALE GENOMIC DNA]</scope>
    <source>
        <strain evidence="2 3">CBS 166.37</strain>
    </source>
</reference>
<dbReference type="GO" id="GO:0032259">
    <property type="term" value="P:methylation"/>
    <property type="evidence" value="ECO:0007669"/>
    <property type="project" value="UniProtKB-KW"/>
</dbReference>
<evidence type="ECO:0000256" key="1">
    <source>
        <dbReference type="SAM" id="MobiDB-lite"/>
    </source>
</evidence>
<dbReference type="Pfam" id="PF10294">
    <property type="entry name" value="Methyltransf_16"/>
    <property type="match status" value="1"/>
</dbReference>
<dbReference type="InterPro" id="IPR019410">
    <property type="entry name" value="Methyltransf_16"/>
</dbReference>
<dbReference type="Proteomes" id="UP000308652">
    <property type="component" value="Unassembled WGS sequence"/>
</dbReference>
<accession>A0A5C3MC11</accession>
<feature type="compositionally biased region" description="Acidic residues" evidence="1">
    <location>
        <begin position="80"/>
        <end position="89"/>
    </location>
</feature>
<dbReference type="OrthoDB" id="433955at2759"/>
<dbReference type="PANTHER" id="PTHR14614:SF147">
    <property type="entry name" value="S-ADENOSYLMETHIONINE-DEPENDENT METHYLTRANSFERASE OF THE SEVEN BETA-STRAND FAMILY"/>
    <property type="match status" value="1"/>
</dbReference>
<feature type="region of interest" description="Disordered" evidence="1">
    <location>
        <begin position="68"/>
        <end position="105"/>
    </location>
</feature>
<organism evidence="2 3">
    <name type="scientific">Crucibulum laeve</name>
    <dbReference type="NCBI Taxonomy" id="68775"/>
    <lineage>
        <taxon>Eukaryota</taxon>
        <taxon>Fungi</taxon>
        <taxon>Dikarya</taxon>
        <taxon>Basidiomycota</taxon>
        <taxon>Agaricomycotina</taxon>
        <taxon>Agaricomycetes</taxon>
        <taxon>Agaricomycetidae</taxon>
        <taxon>Agaricales</taxon>
        <taxon>Agaricineae</taxon>
        <taxon>Nidulariaceae</taxon>
        <taxon>Crucibulum</taxon>
    </lineage>
</organism>
<sequence length="419" mass="46030">MDGINSTIPYPTAPTSSLPALGRLRGHSTKQIQDALSNLQLLYWPPASPPLPAKLALPKRVTRHLIHDDSVPDSGYASAEGEDDDEEDRESQQVHESSENEQDEELELLRCDPFERNFAIKWVTGFVSRSDVWVEASTSEEEAELRSEILEQVISILSAFSGGEEETEVALTRTFSFLTHTPEEEIKVELNDAPLSSNDHTSVGLQSWGSAILLAERMCKDPAEFSLVTHKPLRILELGAGTGLLSIVAAKLLPLTTTKIVATDYHPDVLANLSQNVLTNFPAPSTRIEVLPLDWESPKYTAPLDAPFDIILAADVIYYPEHAKWIKGCVEQLLARPSPESPEGGVFWLIIPLRTTGRHEGMSCTVDALFPDVSNLTGLDSELAVLYREESGRHVGVGRADEGGYKLFKIGWANAKVGV</sequence>
<dbReference type="PANTHER" id="PTHR14614">
    <property type="entry name" value="HEPATOCELLULAR CARCINOMA-ASSOCIATED ANTIGEN"/>
    <property type="match status" value="1"/>
</dbReference>
<dbReference type="GO" id="GO:0008757">
    <property type="term" value="F:S-adenosylmethionine-dependent methyltransferase activity"/>
    <property type="evidence" value="ECO:0007669"/>
    <property type="project" value="UniProtKB-ARBA"/>
</dbReference>
<keyword evidence="2" id="KW-0808">Transferase</keyword>
<keyword evidence="3" id="KW-1185">Reference proteome</keyword>
<keyword evidence="2" id="KW-0489">Methyltransferase</keyword>
<feature type="region of interest" description="Disordered" evidence="1">
    <location>
        <begin position="1"/>
        <end position="22"/>
    </location>
</feature>
<proteinExistence type="predicted"/>
<dbReference type="CDD" id="cd02440">
    <property type="entry name" value="AdoMet_MTases"/>
    <property type="match status" value="1"/>
</dbReference>
<gene>
    <name evidence="2" type="ORF">BDQ12DRAFT_677762</name>
</gene>
<feature type="compositionally biased region" description="Polar residues" evidence="1">
    <location>
        <begin position="1"/>
        <end position="18"/>
    </location>
</feature>